<evidence type="ECO:0000256" key="1">
    <source>
        <dbReference type="SAM" id="MobiDB-lite"/>
    </source>
</evidence>
<protein>
    <submittedName>
        <fullName evidence="2">Uncharacterized protein</fullName>
    </submittedName>
</protein>
<comment type="caution">
    <text evidence="2">The sequence shown here is derived from an EMBL/GenBank/DDBJ whole genome shotgun (WGS) entry which is preliminary data.</text>
</comment>
<accession>A0A433DDJ1</accession>
<dbReference type="EMBL" id="RBNI01002787">
    <property type="protein sequence ID" value="RUP48920.1"/>
    <property type="molecule type" value="Genomic_DNA"/>
</dbReference>
<evidence type="ECO:0000313" key="3">
    <source>
        <dbReference type="Proteomes" id="UP000268093"/>
    </source>
</evidence>
<name>A0A433DDJ1_9FUNG</name>
<gene>
    <name evidence="2" type="ORF">BC936DRAFT_143648</name>
</gene>
<keyword evidence="3" id="KW-1185">Reference proteome</keyword>
<reference evidence="2 3" key="1">
    <citation type="journal article" date="2018" name="New Phytol.">
        <title>Phylogenomics of Endogonaceae and evolution of mycorrhizas within Mucoromycota.</title>
        <authorList>
            <person name="Chang Y."/>
            <person name="Desiro A."/>
            <person name="Na H."/>
            <person name="Sandor L."/>
            <person name="Lipzen A."/>
            <person name="Clum A."/>
            <person name="Barry K."/>
            <person name="Grigoriev I.V."/>
            <person name="Martin F.M."/>
            <person name="Stajich J.E."/>
            <person name="Smith M.E."/>
            <person name="Bonito G."/>
            <person name="Spatafora J.W."/>
        </authorList>
    </citation>
    <scope>NUCLEOTIDE SEQUENCE [LARGE SCALE GENOMIC DNA]</scope>
    <source>
        <strain evidence="2 3">GMNB39</strain>
    </source>
</reference>
<organism evidence="2 3">
    <name type="scientific">Jimgerdemannia flammicorona</name>
    <dbReference type="NCBI Taxonomy" id="994334"/>
    <lineage>
        <taxon>Eukaryota</taxon>
        <taxon>Fungi</taxon>
        <taxon>Fungi incertae sedis</taxon>
        <taxon>Mucoromycota</taxon>
        <taxon>Mucoromycotina</taxon>
        <taxon>Endogonomycetes</taxon>
        <taxon>Endogonales</taxon>
        <taxon>Endogonaceae</taxon>
        <taxon>Jimgerdemannia</taxon>
    </lineage>
</organism>
<sequence length="88" mass="9708">MALSERITHIDRFGVPCSGVRQLLKEAAKPKWTRCKLRGSDTLTNPSPSGTPCPIQTTDKTRDATAAHISIHKRCGLVDFGIYICGRR</sequence>
<evidence type="ECO:0000313" key="2">
    <source>
        <dbReference type="EMBL" id="RUP48920.1"/>
    </source>
</evidence>
<dbReference type="Proteomes" id="UP000268093">
    <property type="component" value="Unassembled WGS sequence"/>
</dbReference>
<dbReference type="AlphaFoldDB" id="A0A433DDJ1"/>
<feature type="region of interest" description="Disordered" evidence="1">
    <location>
        <begin position="39"/>
        <end position="58"/>
    </location>
</feature>
<feature type="compositionally biased region" description="Polar residues" evidence="1">
    <location>
        <begin position="41"/>
        <end position="58"/>
    </location>
</feature>
<proteinExistence type="predicted"/>